<evidence type="ECO:0000256" key="6">
    <source>
        <dbReference type="ARBA" id="ARBA00022842"/>
    </source>
</evidence>
<dbReference type="GO" id="GO:0016787">
    <property type="term" value="F:hydrolase activity"/>
    <property type="evidence" value="ECO:0007669"/>
    <property type="project" value="UniProtKB-KW"/>
</dbReference>
<dbReference type="PANTHER" id="PTHR33653">
    <property type="entry name" value="RIBONUCLEASE VAPC2"/>
    <property type="match status" value="1"/>
</dbReference>
<evidence type="ECO:0000256" key="5">
    <source>
        <dbReference type="ARBA" id="ARBA00022801"/>
    </source>
</evidence>
<evidence type="ECO:0000256" key="1">
    <source>
        <dbReference type="ARBA" id="ARBA00001946"/>
    </source>
</evidence>
<keyword evidence="4" id="KW-0479">Metal-binding</keyword>
<evidence type="ECO:0000313" key="9">
    <source>
        <dbReference type="EMBL" id="MBB3056462.1"/>
    </source>
</evidence>
<protein>
    <recommendedName>
        <fullName evidence="8">PIN domain-containing protein</fullName>
    </recommendedName>
</protein>
<proteinExistence type="inferred from homology"/>
<comment type="caution">
    <text evidence="9">The sequence shown here is derived from an EMBL/GenBank/DDBJ whole genome shotgun (WGS) entry which is preliminary data.</text>
</comment>
<keyword evidence="5" id="KW-0378">Hydrolase</keyword>
<dbReference type="InterPro" id="IPR050556">
    <property type="entry name" value="Type_II_TA_system_RNase"/>
</dbReference>
<keyword evidence="2" id="KW-1277">Toxin-antitoxin system</keyword>
<feature type="domain" description="PIN" evidence="8">
    <location>
        <begin position="3"/>
        <end position="86"/>
    </location>
</feature>
<keyword evidence="3" id="KW-0540">Nuclease</keyword>
<comment type="cofactor">
    <cofactor evidence="1">
        <name>Mg(2+)</name>
        <dbReference type="ChEBI" id="CHEBI:18420"/>
    </cofactor>
</comment>
<comment type="similarity">
    <text evidence="7">Belongs to the PINc/VapC protein family.</text>
</comment>
<evidence type="ECO:0000256" key="3">
    <source>
        <dbReference type="ARBA" id="ARBA00022722"/>
    </source>
</evidence>
<dbReference type="Proteomes" id="UP000539265">
    <property type="component" value="Unassembled WGS sequence"/>
</dbReference>
<dbReference type="GO" id="GO:0004518">
    <property type="term" value="F:nuclease activity"/>
    <property type="evidence" value="ECO:0007669"/>
    <property type="project" value="UniProtKB-KW"/>
</dbReference>
<evidence type="ECO:0000313" key="10">
    <source>
        <dbReference type="Proteomes" id="UP000539265"/>
    </source>
</evidence>
<evidence type="ECO:0000256" key="7">
    <source>
        <dbReference type="ARBA" id="ARBA00038093"/>
    </source>
</evidence>
<evidence type="ECO:0000259" key="8">
    <source>
        <dbReference type="Pfam" id="PF01850"/>
    </source>
</evidence>
<evidence type="ECO:0000256" key="4">
    <source>
        <dbReference type="ARBA" id="ARBA00022723"/>
    </source>
</evidence>
<dbReference type="AlphaFoldDB" id="A0A839SGL2"/>
<dbReference type="InterPro" id="IPR029060">
    <property type="entry name" value="PIN-like_dom_sf"/>
</dbReference>
<dbReference type="Pfam" id="PF01850">
    <property type="entry name" value="PIN"/>
    <property type="match status" value="1"/>
</dbReference>
<dbReference type="Gene3D" id="3.40.50.1010">
    <property type="entry name" value="5'-nuclease"/>
    <property type="match status" value="1"/>
</dbReference>
<accession>A0A839SGL2</accession>
<dbReference type="InterPro" id="IPR002716">
    <property type="entry name" value="PIN_dom"/>
</dbReference>
<keyword evidence="10" id="KW-1185">Reference proteome</keyword>
<dbReference type="CDD" id="cd18738">
    <property type="entry name" value="PIN_VapC4-5_FitB-like"/>
    <property type="match status" value="1"/>
</dbReference>
<dbReference type="GO" id="GO:0046872">
    <property type="term" value="F:metal ion binding"/>
    <property type="evidence" value="ECO:0007669"/>
    <property type="project" value="UniProtKB-KW"/>
</dbReference>
<name>A0A839SGL2_9SPHI</name>
<organism evidence="9 10">
    <name type="scientific">Mucilaginibacter gotjawali</name>
    <dbReference type="NCBI Taxonomy" id="1550579"/>
    <lineage>
        <taxon>Bacteria</taxon>
        <taxon>Pseudomonadati</taxon>
        <taxon>Bacteroidota</taxon>
        <taxon>Sphingobacteriia</taxon>
        <taxon>Sphingobacteriales</taxon>
        <taxon>Sphingobacteriaceae</taxon>
        <taxon>Mucilaginibacter</taxon>
    </lineage>
</organism>
<dbReference type="EMBL" id="JACHWX010000007">
    <property type="protein sequence ID" value="MBB3056462.1"/>
    <property type="molecule type" value="Genomic_DNA"/>
</dbReference>
<evidence type="ECO:0000256" key="2">
    <source>
        <dbReference type="ARBA" id="ARBA00022649"/>
    </source>
</evidence>
<keyword evidence="6" id="KW-0460">Magnesium</keyword>
<reference evidence="9" key="1">
    <citation type="submission" date="2020-08" db="EMBL/GenBank/DDBJ databases">
        <title>Genomic Encyclopedia of Type Strains, Phase III (KMG-III): the genomes of soil and plant-associated and newly described type strains.</title>
        <authorList>
            <person name="Whitman W."/>
        </authorList>
    </citation>
    <scope>NUCLEOTIDE SEQUENCE [LARGE SCALE GENOMIC DNA]</scope>
    <source>
        <strain evidence="9">CECT 8628</strain>
    </source>
</reference>
<dbReference type="SUPFAM" id="SSF88723">
    <property type="entry name" value="PIN domain-like"/>
    <property type="match status" value="1"/>
</dbReference>
<dbReference type="PANTHER" id="PTHR33653:SF1">
    <property type="entry name" value="RIBONUCLEASE VAPC2"/>
    <property type="match status" value="1"/>
</dbReference>
<gene>
    <name evidence="9" type="ORF">FHS11_002885</name>
</gene>
<sequence>MIFISEISEVEVLGYHQITSDEESYFRKIFDLVTIIIPSREVFEAAIEIRRKHRLTLGDSIIAATAVMHGLSLYTRNLKDFEKIADLNCINPIK</sequence>